<dbReference type="EMBL" id="MAVT02000865">
    <property type="protein sequence ID" value="POS73083.1"/>
    <property type="molecule type" value="Genomic_DNA"/>
</dbReference>
<accession>A0A2P5HS48</accession>
<dbReference type="InterPro" id="IPR017795">
    <property type="entry name" value="ABBA_NscD-like"/>
</dbReference>
<evidence type="ECO:0000256" key="1">
    <source>
        <dbReference type="ARBA" id="ARBA00010209"/>
    </source>
</evidence>
<dbReference type="PIRSF" id="PIRSF000509">
    <property type="entry name" value="Trp_DMAT"/>
    <property type="match status" value="1"/>
</dbReference>
<dbReference type="SFLD" id="SFLDG01162">
    <property type="entry name" value="I"/>
    <property type="match status" value="1"/>
</dbReference>
<sequence>MNGTNGIKKASAPPSEAWTQLSKYLPSVNSDQDFWWQLTGPHVASLVKAAGYSMEKQYEALIFHYHWTVPYMGPAPKADGTPAKWSSLLGLDGSPIEYSWKWETRTSEPDVRYVTEPIGAHPGTHIDPLNQQALREQLQRLAEATGADVNLGWVNHFFARYYDHDNSKYVQEAAAGSARSTATSVQLGTEFLRNKGIGFKTYFFPRKLGRVDDISVGQYDLAMAELQLADENDGTWAARKALVDFLAQNDEGKALKPFSIAVDNVAPAKSRLKWYFHTPHTSFRSVREVMTLGGRIANDRIEAQLSDLYALIRAVAGLPDDFSHDAEIPLPAKSDVYDQAARDNFGELDEVLTGYLYYFDVAPGGKELPEIKWFIPSRHYAPNDLAHAHSVAAWMEARGRGSHNQQYMKMLGNLSQHRGLETAKGLQTFVSCLFKADGELDITTYLGAEAYHPARAAQGARFRSTLRRGDSF</sequence>
<feature type="binding site" evidence="3">
    <location>
        <position position="97"/>
    </location>
    <ligand>
        <name>L-tryptophan</name>
        <dbReference type="ChEBI" id="CHEBI:57912"/>
    </ligand>
</feature>
<evidence type="ECO:0000313" key="5">
    <source>
        <dbReference type="Proteomes" id="UP000094444"/>
    </source>
</evidence>
<dbReference type="SFLD" id="SFLDS00036">
    <property type="entry name" value="Aromatic_Prenyltransferase"/>
    <property type="match status" value="1"/>
</dbReference>
<name>A0A2P5HS48_DIAHE</name>
<feature type="binding site" evidence="3">
    <location>
        <position position="273"/>
    </location>
    <ligand>
        <name>dimethylallyl diphosphate</name>
        <dbReference type="ChEBI" id="CHEBI:57623"/>
    </ligand>
</feature>
<keyword evidence="2" id="KW-0808">Transferase</keyword>
<dbReference type="InParanoid" id="A0A2P5HS48"/>
<comment type="similarity">
    <text evidence="1">Belongs to the tryptophan dimethylallyltransferase family.</text>
</comment>
<feature type="binding site" evidence="3">
    <location>
        <position position="275"/>
    </location>
    <ligand>
        <name>dimethylallyl diphosphate</name>
        <dbReference type="ChEBI" id="CHEBI:57623"/>
    </ligand>
</feature>
<dbReference type="PANTHER" id="PTHR40627">
    <property type="entry name" value="INDOLE PRENYLTRANSFERASE TDIB-RELATED"/>
    <property type="match status" value="1"/>
</dbReference>
<dbReference type="InterPro" id="IPR012148">
    <property type="entry name" value="ABBA_DMATS-like"/>
</dbReference>
<dbReference type="NCBIfam" id="TIGR03429">
    <property type="entry name" value="arom_pren_DMATS"/>
    <property type="match status" value="1"/>
</dbReference>
<gene>
    <name evidence="4" type="ORF">DHEL01_v208526</name>
</gene>
<comment type="caution">
    <text evidence="4">The sequence shown here is derived from an EMBL/GenBank/DDBJ whole genome shotgun (WGS) entry which is preliminary data.</text>
</comment>
<feature type="binding site" evidence="3">
    <location>
        <position position="200"/>
    </location>
    <ligand>
        <name>dimethylallyl diphosphate</name>
        <dbReference type="ChEBI" id="CHEBI:57623"/>
    </ligand>
</feature>
<keyword evidence="5" id="KW-1185">Reference proteome</keyword>
<dbReference type="CDD" id="cd13929">
    <property type="entry name" value="PT-DMATS_CymD"/>
    <property type="match status" value="1"/>
</dbReference>
<dbReference type="OrthoDB" id="3354387at2759"/>
<dbReference type="PANTHER" id="PTHR40627:SF4">
    <property type="entry name" value="PRENYLTRANSFERASE ASQH1-RELATED"/>
    <property type="match status" value="1"/>
</dbReference>
<dbReference type="InterPro" id="IPR033964">
    <property type="entry name" value="ABBA"/>
</dbReference>
<protein>
    <submittedName>
        <fullName evidence="4">Aromatic prenyltransferase</fullName>
    </submittedName>
</protein>
<feature type="binding site" evidence="3">
    <location>
        <position position="271"/>
    </location>
    <ligand>
        <name>dimethylallyl diphosphate</name>
        <dbReference type="ChEBI" id="CHEBI:57623"/>
    </ligand>
</feature>
<evidence type="ECO:0000256" key="3">
    <source>
        <dbReference type="PIRSR" id="PIRSR000509-1"/>
    </source>
</evidence>
<evidence type="ECO:0000256" key="2">
    <source>
        <dbReference type="ARBA" id="ARBA00022679"/>
    </source>
</evidence>
<reference evidence="4" key="1">
    <citation type="submission" date="2017-09" db="EMBL/GenBank/DDBJ databases">
        <title>Polyketide synthases of a Diaporthe helianthi virulent isolate.</title>
        <authorList>
            <person name="Baroncelli R."/>
        </authorList>
    </citation>
    <scope>NUCLEOTIDE SEQUENCE [LARGE SCALE GENOMIC DNA]</scope>
    <source>
        <strain evidence="4">7/96</strain>
    </source>
</reference>
<dbReference type="Pfam" id="PF11991">
    <property type="entry name" value="Trp_DMAT"/>
    <property type="match status" value="1"/>
</dbReference>
<feature type="binding site" evidence="3">
    <location>
        <position position="202"/>
    </location>
    <ligand>
        <name>dimethylallyl diphosphate</name>
        <dbReference type="ChEBI" id="CHEBI:57623"/>
    </ligand>
</feature>
<evidence type="ECO:0000313" key="4">
    <source>
        <dbReference type="EMBL" id="POS73083.1"/>
    </source>
</evidence>
<dbReference type="STRING" id="158607.A0A2P5HS48"/>
<organism evidence="4 5">
    <name type="scientific">Diaporthe helianthi</name>
    <dbReference type="NCBI Taxonomy" id="158607"/>
    <lineage>
        <taxon>Eukaryota</taxon>
        <taxon>Fungi</taxon>
        <taxon>Dikarya</taxon>
        <taxon>Ascomycota</taxon>
        <taxon>Pezizomycotina</taxon>
        <taxon>Sordariomycetes</taxon>
        <taxon>Sordariomycetidae</taxon>
        <taxon>Diaporthales</taxon>
        <taxon>Diaporthaceae</taxon>
        <taxon>Diaporthe</taxon>
    </lineage>
</organism>
<dbReference type="GO" id="GO:0009820">
    <property type="term" value="P:alkaloid metabolic process"/>
    <property type="evidence" value="ECO:0007669"/>
    <property type="project" value="InterPro"/>
</dbReference>
<feature type="binding site" evidence="3">
    <location>
        <position position="112"/>
    </location>
    <ligand>
        <name>dimethylallyl diphosphate</name>
        <dbReference type="ChEBI" id="CHEBI:57623"/>
    </ligand>
</feature>
<dbReference type="AlphaFoldDB" id="A0A2P5HS48"/>
<dbReference type="GO" id="GO:0004659">
    <property type="term" value="F:prenyltransferase activity"/>
    <property type="evidence" value="ECO:0007669"/>
    <property type="project" value="TreeGrafter"/>
</dbReference>
<dbReference type="Proteomes" id="UP000094444">
    <property type="component" value="Unassembled WGS sequence"/>
</dbReference>
<proteinExistence type="inferred from homology"/>